<dbReference type="OrthoDB" id="8549055at2"/>
<reference evidence="2 3" key="1">
    <citation type="submission" date="2016-10" db="EMBL/GenBank/DDBJ databases">
        <authorList>
            <person name="de Groot N.N."/>
        </authorList>
    </citation>
    <scope>NUCLEOTIDE SEQUENCE [LARGE SCALE GENOMIC DNA]</scope>
    <source>
        <strain evidence="2">1</strain>
    </source>
</reference>
<gene>
    <name evidence="2" type="ORF">NSMM_1010001</name>
</gene>
<evidence type="ECO:0000313" key="3">
    <source>
        <dbReference type="Proteomes" id="UP000198729"/>
    </source>
</evidence>
<dbReference type="Proteomes" id="UP000198729">
    <property type="component" value="Unassembled WGS sequence"/>
</dbReference>
<evidence type="ECO:0000256" key="1">
    <source>
        <dbReference type="SAM" id="MobiDB-lite"/>
    </source>
</evidence>
<dbReference type="EMBL" id="FMWO01000004">
    <property type="protein sequence ID" value="SCZ84137.1"/>
    <property type="molecule type" value="Genomic_DNA"/>
</dbReference>
<sequence>MKKNTVVELTRPDRFSDSLTELLWTRQKLPEQVVEAALTGFIEQFPGKELSDGKIAVVRNGYQPDRNIQTGASKNLDSPTFSRLG</sequence>
<dbReference type="RefSeq" id="WP_090283387.1">
    <property type="nucleotide sequence ID" value="NZ_FMWO01000004.1"/>
</dbReference>
<accession>A0A1G5SAW6</accession>
<dbReference type="AlphaFoldDB" id="A0A1G5SAW6"/>
<name>A0A1G5SAW6_9PROT</name>
<proteinExistence type="predicted"/>
<feature type="region of interest" description="Disordered" evidence="1">
    <location>
        <begin position="64"/>
        <end position="85"/>
    </location>
</feature>
<keyword evidence="3" id="KW-1185">Reference proteome</keyword>
<evidence type="ECO:0000313" key="2">
    <source>
        <dbReference type="EMBL" id="SCZ84137.1"/>
    </source>
</evidence>
<organism evidence="2 3">
    <name type="scientific">Nitrosomonas mobilis</name>
    <dbReference type="NCBI Taxonomy" id="51642"/>
    <lineage>
        <taxon>Bacteria</taxon>
        <taxon>Pseudomonadati</taxon>
        <taxon>Pseudomonadota</taxon>
        <taxon>Betaproteobacteria</taxon>
        <taxon>Nitrosomonadales</taxon>
        <taxon>Nitrosomonadaceae</taxon>
        <taxon>Nitrosomonas</taxon>
    </lineage>
</organism>
<feature type="compositionally biased region" description="Polar residues" evidence="1">
    <location>
        <begin position="66"/>
        <end position="85"/>
    </location>
</feature>
<protein>
    <submittedName>
        <fullName evidence="2">Uncharacterized protein</fullName>
    </submittedName>
</protein>